<dbReference type="Ensembl" id="ENSCCRT00000201422.1">
    <property type="protein sequence ID" value="ENSCCRP00000181182.1"/>
    <property type="gene ID" value="ENSCCRG00000051901.2"/>
</dbReference>
<keyword evidence="14" id="KW-1185">Reference proteome</keyword>
<proteinExistence type="predicted"/>
<dbReference type="GeneTree" id="ENSGT00940000156342"/>
<feature type="compositionally biased region" description="Polar residues" evidence="11">
    <location>
        <begin position="1"/>
        <end position="10"/>
    </location>
</feature>
<feature type="compositionally biased region" description="Low complexity" evidence="11">
    <location>
        <begin position="977"/>
        <end position="991"/>
    </location>
</feature>
<feature type="domain" description="PAS" evidence="12">
    <location>
        <begin position="392"/>
        <end position="435"/>
    </location>
</feature>
<dbReference type="FunFam" id="3.30.450.20:FF:000013">
    <property type="entry name" value="Period circadian protein homolog 2"/>
    <property type="match status" value="1"/>
</dbReference>
<keyword evidence="3" id="KW-0963">Cytoplasm</keyword>
<dbReference type="Proteomes" id="UP001108240">
    <property type="component" value="Unplaced"/>
</dbReference>
<dbReference type="SMART" id="SM00091">
    <property type="entry name" value="PAS"/>
    <property type="match status" value="2"/>
</dbReference>
<dbReference type="GO" id="GO:0000976">
    <property type="term" value="F:transcription cis-regulatory region binding"/>
    <property type="evidence" value="ECO:0007669"/>
    <property type="project" value="TreeGrafter"/>
</dbReference>
<dbReference type="InterPro" id="IPR048814">
    <property type="entry name" value="Per1-3_PAS-A"/>
</dbReference>
<feature type="compositionally biased region" description="Polar residues" evidence="11">
    <location>
        <begin position="124"/>
        <end position="145"/>
    </location>
</feature>
<evidence type="ECO:0000256" key="3">
    <source>
        <dbReference type="ARBA" id="ARBA00022490"/>
    </source>
</evidence>
<evidence type="ECO:0000256" key="4">
    <source>
        <dbReference type="ARBA" id="ARBA00022737"/>
    </source>
</evidence>
<dbReference type="GO" id="GO:0032922">
    <property type="term" value="P:circadian regulation of gene expression"/>
    <property type="evidence" value="ECO:0007669"/>
    <property type="project" value="TreeGrafter"/>
</dbReference>
<keyword evidence="6" id="KW-0090">Biological rhythms</keyword>
<sequence length="1266" mass="138294">APSGCSSMSTLHRMGSFAEGTKLGMASEGSDSSQDTSASPHNKRKMAHSLHEDVEMKSSGSSGSGTESHGNESHGNDSHGNESHGNESSGSSNSRSKDSALIESSGSNKSSNSHSPSPPSSTNAFSLLSASSEQDNPSTSGCSSEESAKAKTQKELIKTLKELKLHLPPEKRNKGSKSTTLNTLKYALRCVRQVEANEEYYQLLMINDSQPSGLDVSSYTIEEIDSITSEYTLKNTDIFAVAVSLITGKIVYISDQAASILNCKQDVFKNAKFVEFLTPQDVSVFYSFTTPYRLPSWSMCTGAESSPSDCMQEKSFFCRISGGKECEGDLQYYPFRMTPYLMKVQDMEHSEDQFCCLLLAERVHSGYEAPRIPTDKRIFTTTHTPSCVFQDVDERAVPLLGYLPQDLIGTPVLLHLHPSDRPVMLGIHRKILQYAGQPFDHSIRFCARNGEYITMDTSWSSFVNPWSRKVSFVIGRHKVRMGPVNEDVFAAPAAAEGKSLDSDIQEITEQIHRLLLQPVHNNGSSGYGSLASNDHLLSVASSSESNSNGTRLRQEEEDARKAKPVIFSEGLVFFAEFLQKSPVVRPKDSAYPVNLREAPVEQRAGLQEELAFKDQTVYSYQQISCLDSVIRYLESCNVPITVKRKCQSSSNTTSSNSDEDKQRGVESSIQPPGSGVVSPSLTPLPLPSKPESVLSITSQCSYSSTIVHVGDKKEIIEDVPVEDTVPPATVSPHNQEREAYKKLGLTKHVLAAHTQKEEQAFLSRFRELPGVHAFKADCSLYLEKQKGQVTSEAVPAARFSKQAGGAAPETSGTRRGRNKKTKSKRIKPNESSDSTPSGRRPPPKPQLQGLNQTSWSPSDTSQSTYPIAYPAVMPGYPLQMYPGAGGMQPRVDAPLSGFGGSQCSQDPHIPMQPIQTPFSAPLVTPMVALVLPNYMFPQIGGAPRQPFYPKQGSFPTQPTFQPQPSFAAQAPFPPQSTFTLQTQFTPQNPFTPQTPFPPQPFPFEPSRSPTPQSVGGGGPPSPPLFQSRCSSPLQLNLLQLEETQRSAERQECTAPSVVPQTNCSSCVEKAGSPLLSSLLSALFFFTSSGSSNTSNNSSNYFGSVDSSQKSHKAKGQGSGSGSGVLALDGSETLIKYALQDPLWLLMANVDKDVMMSYQLPSRDIQRVLREDREKLRQMQKSQPRFTEEQKRELAEVHPWMRRGGLPKAIDVKVCVGCEEMSETLTEEDQPDLHMGETESSDVTVPPANSSEDSTHSETHGCPSPVT</sequence>
<evidence type="ECO:0000256" key="10">
    <source>
        <dbReference type="ARBA" id="ARBA00042893"/>
    </source>
</evidence>
<feature type="region of interest" description="Disordered" evidence="11">
    <location>
        <begin position="1222"/>
        <end position="1266"/>
    </location>
</feature>
<protein>
    <recommendedName>
        <fullName evidence="9">Period circadian protein homolog 2</fullName>
    </recommendedName>
    <alternativeName>
        <fullName evidence="10">Circadian clock protein PERIOD 2</fullName>
    </alternativeName>
</protein>
<keyword evidence="8" id="KW-0539">Nucleus</keyword>
<evidence type="ECO:0000256" key="7">
    <source>
        <dbReference type="ARBA" id="ARBA00023163"/>
    </source>
</evidence>
<feature type="compositionally biased region" description="Polar residues" evidence="11">
    <location>
        <begin position="848"/>
        <end position="862"/>
    </location>
</feature>
<keyword evidence="5" id="KW-0805">Transcription regulation</keyword>
<feature type="compositionally biased region" description="Pro residues" evidence="11">
    <location>
        <begin position="992"/>
        <end position="1003"/>
    </location>
</feature>
<feature type="region of interest" description="Disordered" evidence="11">
    <location>
        <begin position="793"/>
        <end position="862"/>
    </location>
</feature>
<dbReference type="AlphaFoldDB" id="A0A9J8DFT3"/>
<dbReference type="InterPro" id="IPR000014">
    <property type="entry name" value="PAS"/>
</dbReference>
<evidence type="ECO:0000256" key="1">
    <source>
        <dbReference type="ARBA" id="ARBA00004123"/>
    </source>
</evidence>
<dbReference type="Pfam" id="PF12114">
    <property type="entry name" value="Period_C"/>
    <property type="match status" value="1"/>
</dbReference>
<feature type="compositionally biased region" description="Polar residues" evidence="11">
    <location>
        <begin position="29"/>
        <end position="40"/>
    </location>
</feature>
<feature type="region of interest" description="Disordered" evidence="11">
    <location>
        <begin position="1"/>
        <end position="153"/>
    </location>
</feature>
<reference evidence="13" key="2">
    <citation type="submission" date="2025-09" db="UniProtKB">
        <authorList>
            <consortium name="Ensembl"/>
        </authorList>
    </citation>
    <scope>IDENTIFICATION</scope>
</reference>
<dbReference type="GO" id="GO:0005737">
    <property type="term" value="C:cytoplasm"/>
    <property type="evidence" value="ECO:0007669"/>
    <property type="project" value="UniProtKB-SubCell"/>
</dbReference>
<feature type="region of interest" description="Disordered" evidence="11">
    <location>
        <begin position="977"/>
        <end position="1028"/>
    </location>
</feature>
<dbReference type="FunFam" id="3.30.450.20:FF:000004">
    <property type="entry name" value="Period circadian protein homolog 3"/>
    <property type="match status" value="1"/>
</dbReference>
<dbReference type="Gene3D" id="3.30.450.20">
    <property type="entry name" value="PAS domain"/>
    <property type="match status" value="2"/>
</dbReference>
<keyword evidence="7" id="KW-0804">Transcription</keyword>
<dbReference type="GO" id="GO:0043153">
    <property type="term" value="P:entrainment of circadian clock by photoperiod"/>
    <property type="evidence" value="ECO:0007669"/>
    <property type="project" value="TreeGrafter"/>
</dbReference>
<feature type="compositionally biased region" description="Basic and acidic residues" evidence="11">
    <location>
        <begin position="69"/>
        <end position="85"/>
    </location>
</feature>
<dbReference type="Pfam" id="PF23170">
    <property type="entry name" value="bHLH_PER"/>
    <property type="match status" value="1"/>
</dbReference>
<dbReference type="PANTHER" id="PTHR11269">
    <property type="entry name" value="PERIOD CIRCADIAN PROTEIN"/>
    <property type="match status" value="1"/>
</dbReference>
<organism evidence="13 14">
    <name type="scientific">Cyprinus carpio carpio</name>
    <dbReference type="NCBI Taxonomy" id="630221"/>
    <lineage>
        <taxon>Eukaryota</taxon>
        <taxon>Metazoa</taxon>
        <taxon>Chordata</taxon>
        <taxon>Craniata</taxon>
        <taxon>Vertebrata</taxon>
        <taxon>Euteleostomi</taxon>
        <taxon>Actinopterygii</taxon>
        <taxon>Neopterygii</taxon>
        <taxon>Teleostei</taxon>
        <taxon>Ostariophysi</taxon>
        <taxon>Cypriniformes</taxon>
        <taxon>Cyprinidae</taxon>
        <taxon>Cyprininae</taxon>
        <taxon>Cyprinus</taxon>
    </lineage>
</organism>
<evidence type="ECO:0000256" key="11">
    <source>
        <dbReference type="SAM" id="MobiDB-lite"/>
    </source>
</evidence>
<accession>A0A9J8DFT3</accession>
<evidence type="ECO:0000313" key="14">
    <source>
        <dbReference type="Proteomes" id="UP001108240"/>
    </source>
</evidence>
<comment type="subcellular location">
    <subcellularLocation>
        <location evidence="2">Cytoplasm</location>
    </subcellularLocation>
    <subcellularLocation>
        <location evidence="1">Nucleus</location>
    </subcellularLocation>
</comment>
<dbReference type="GO" id="GO:0000122">
    <property type="term" value="P:negative regulation of transcription by RNA polymerase II"/>
    <property type="evidence" value="ECO:0007669"/>
    <property type="project" value="TreeGrafter"/>
</dbReference>
<evidence type="ECO:0000313" key="13">
    <source>
        <dbReference type="Ensembl" id="ENSCCRP00000181182.1"/>
    </source>
</evidence>
<dbReference type="InterPro" id="IPR022728">
    <property type="entry name" value="Period_circadian-like_C"/>
</dbReference>
<dbReference type="InterPro" id="IPR057310">
    <property type="entry name" value="PER1-3_bHLH"/>
</dbReference>
<dbReference type="InterPro" id="IPR050760">
    <property type="entry name" value="Period_circadian_regulator"/>
</dbReference>
<reference evidence="13" key="1">
    <citation type="submission" date="2025-08" db="UniProtKB">
        <authorList>
            <consortium name="Ensembl"/>
        </authorList>
    </citation>
    <scope>IDENTIFICATION</scope>
</reference>
<name>A0A9J8DFT3_CYPCA</name>
<feature type="region of interest" description="Disordered" evidence="11">
    <location>
        <begin position="1102"/>
        <end position="1122"/>
    </location>
</feature>
<dbReference type="Pfam" id="PF21353">
    <property type="entry name" value="Per3-like_PAS-A"/>
    <property type="match status" value="1"/>
</dbReference>
<dbReference type="CDD" id="cd00130">
    <property type="entry name" value="PAS"/>
    <property type="match status" value="1"/>
</dbReference>
<evidence type="ECO:0000256" key="5">
    <source>
        <dbReference type="ARBA" id="ARBA00023015"/>
    </source>
</evidence>
<evidence type="ECO:0000256" key="9">
    <source>
        <dbReference type="ARBA" id="ARBA00039684"/>
    </source>
</evidence>
<evidence type="ECO:0000259" key="12">
    <source>
        <dbReference type="PROSITE" id="PS50112"/>
    </source>
</evidence>
<dbReference type="InterPro" id="IPR035965">
    <property type="entry name" value="PAS-like_dom_sf"/>
</dbReference>
<feature type="compositionally biased region" description="Polar residues" evidence="11">
    <location>
        <begin position="1240"/>
        <end position="1251"/>
    </location>
</feature>
<dbReference type="SUPFAM" id="SSF55785">
    <property type="entry name" value="PYP-like sensor domain (PAS domain)"/>
    <property type="match status" value="1"/>
</dbReference>
<dbReference type="GO" id="GO:0005634">
    <property type="term" value="C:nucleus"/>
    <property type="evidence" value="ECO:0007669"/>
    <property type="project" value="UniProtKB-SubCell"/>
</dbReference>
<feature type="region of interest" description="Disordered" evidence="11">
    <location>
        <begin position="540"/>
        <end position="559"/>
    </location>
</feature>
<keyword evidence="4" id="KW-0677">Repeat</keyword>
<evidence type="ECO:0000256" key="8">
    <source>
        <dbReference type="ARBA" id="ARBA00023242"/>
    </source>
</evidence>
<feature type="compositionally biased region" description="Low complexity" evidence="11">
    <location>
        <begin position="104"/>
        <end position="123"/>
    </location>
</feature>
<feature type="compositionally biased region" description="Basic residues" evidence="11">
    <location>
        <begin position="814"/>
        <end position="826"/>
    </location>
</feature>
<dbReference type="GO" id="GO:0001222">
    <property type="term" value="F:transcription corepressor binding"/>
    <property type="evidence" value="ECO:0007669"/>
    <property type="project" value="TreeGrafter"/>
</dbReference>
<evidence type="ECO:0000256" key="2">
    <source>
        <dbReference type="ARBA" id="ARBA00004496"/>
    </source>
</evidence>
<dbReference type="PROSITE" id="PS50112">
    <property type="entry name" value="PAS"/>
    <property type="match status" value="1"/>
</dbReference>
<dbReference type="PANTHER" id="PTHR11269:SF9">
    <property type="entry name" value="PERIOD CIRCADIAN PROTEIN HOMOLOG 2"/>
    <property type="match status" value="1"/>
</dbReference>
<dbReference type="Pfam" id="PF08447">
    <property type="entry name" value="PAS_3"/>
    <property type="match status" value="1"/>
</dbReference>
<feature type="compositionally biased region" description="Low complexity" evidence="11">
    <location>
        <begin position="58"/>
        <end position="68"/>
    </location>
</feature>
<feature type="region of interest" description="Disordered" evidence="11">
    <location>
        <begin position="645"/>
        <end position="684"/>
    </location>
</feature>
<dbReference type="InterPro" id="IPR013655">
    <property type="entry name" value="PAS_fold_3"/>
</dbReference>
<evidence type="ECO:0000256" key="6">
    <source>
        <dbReference type="ARBA" id="ARBA00023108"/>
    </source>
</evidence>